<reference evidence="3" key="1">
    <citation type="journal article" date="2014" name="Int. J. Syst. Evol. Microbiol.">
        <title>Complete genome sequence of Corynebacterium casei LMG S-19264T (=DSM 44701T), isolated from a smear-ripened cheese.</title>
        <authorList>
            <consortium name="US DOE Joint Genome Institute (JGI-PGF)"/>
            <person name="Walter F."/>
            <person name="Albersmeier A."/>
            <person name="Kalinowski J."/>
            <person name="Ruckert C."/>
        </authorList>
    </citation>
    <scope>NUCLEOTIDE SEQUENCE</scope>
    <source>
        <strain evidence="3">VKM B-2789</strain>
    </source>
</reference>
<feature type="chain" id="PRO_5040982858" evidence="2">
    <location>
        <begin position="23"/>
        <end position="116"/>
    </location>
</feature>
<dbReference type="Proteomes" id="UP001143330">
    <property type="component" value="Unassembled WGS sequence"/>
</dbReference>
<dbReference type="RefSeq" id="WP_213364200.1">
    <property type="nucleotide sequence ID" value="NZ_BSFM01000011.1"/>
</dbReference>
<proteinExistence type="predicted"/>
<dbReference type="AlphaFoldDB" id="A0A9W6NA26"/>
<gene>
    <name evidence="3" type="ORF">GCM10017653_20790</name>
</gene>
<feature type="compositionally biased region" description="Basic and acidic residues" evidence="1">
    <location>
        <begin position="83"/>
        <end position="94"/>
    </location>
</feature>
<keyword evidence="2" id="KW-0732">Signal</keyword>
<feature type="region of interest" description="Disordered" evidence="1">
    <location>
        <begin position="45"/>
        <end position="103"/>
    </location>
</feature>
<protein>
    <submittedName>
        <fullName evidence="3">Uncharacterized protein</fullName>
    </submittedName>
</protein>
<keyword evidence="4" id="KW-1185">Reference proteome</keyword>
<reference evidence="3" key="2">
    <citation type="submission" date="2023-01" db="EMBL/GenBank/DDBJ databases">
        <authorList>
            <person name="Sun Q."/>
            <person name="Evtushenko L."/>
        </authorList>
    </citation>
    <scope>NUCLEOTIDE SEQUENCE</scope>
    <source>
        <strain evidence="3">VKM B-2789</strain>
    </source>
</reference>
<accession>A0A9W6NA26</accession>
<feature type="signal peptide" evidence="2">
    <location>
        <begin position="1"/>
        <end position="22"/>
    </location>
</feature>
<evidence type="ECO:0000256" key="2">
    <source>
        <dbReference type="SAM" id="SignalP"/>
    </source>
</evidence>
<name>A0A9W6NA26_9HYPH</name>
<dbReference type="EMBL" id="BSFM01000011">
    <property type="protein sequence ID" value="GLK84009.1"/>
    <property type="molecule type" value="Genomic_DNA"/>
</dbReference>
<evidence type="ECO:0000313" key="3">
    <source>
        <dbReference type="EMBL" id="GLK84009.1"/>
    </source>
</evidence>
<evidence type="ECO:0000256" key="1">
    <source>
        <dbReference type="SAM" id="MobiDB-lite"/>
    </source>
</evidence>
<organism evidence="3 4">
    <name type="scientific">Ancylobacter defluvii</name>
    <dbReference type="NCBI Taxonomy" id="1282440"/>
    <lineage>
        <taxon>Bacteria</taxon>
        <taxon>Pseudomonadati</taxon>
        <taxon>Pseudomonadota</taxon>
        <taxon>Alphaproteobacteria</taxon>
        <taxon>Hyphomicrobiales</taxon>
        <taxon>Xanthobacteraceae</taxon>
        <taxon>Ancylobacter</taxon>
    </lineage>
</organism>
<comment type="caution">
    <text evidence="3">The sequence shown here is derived from an EMBL/GenBank/DDBJ whole genome shotgun (WGS) entry which is preliminary data.</text>
</comment>
<evidence type="ECO:0000313" key="4">
    <source>
        <dbReference type="Proteomes" id="UP001143330"/>
    </source>
</evidence>
<sequence length="116" mass="11827">MSLKAAPFIVALLLVSAPAALAGPCTQDIVSTQEALDRLIADLAANGPSAPESEDATLSHEPTPGGLAQTEAELGEGVAPEKAQAELDKARAADEREDSDACHQALAKARDAIGLE</sequence>